<keyword evidence="7" id="KW-0472">Membrane</keyword>
<sequence length="376" mass="43593">MLKLVIIENQANDSDKNGKIIHPIAIHYLEHRDIQDFKAFITSSYYYPESKSLGSNALALVMSINLKRGYHFGKKEWYESAKQPIITIRARNLISSKVISSSFKKITPDDNACYMVSIFLTVQLLPNTISVELLGDNGDNSVSIPFSIPPSTNYHDVVVCISPIFVAENWQTFLFAMHIYKKFGAFVNLYYISAVDSFYELIKIYEEAGYLTIQPWVSIKLVGVDQNELDPYHQIEFRNQAAAQTDCILKYKETAKFVTCLDLDDILIPKFAPTYLEEFQTLLKKISENSYLTYDKRNYRAHTVNKFNKFSLSKMLESIEIGDVFESGKIVTDPKLMNFTWIHWTLNKNIKRVEVKNNWITHLKNVTWFFGIRYIK</sequence>
<dbReference type="GO" id="GO:0016757">
    <property type="term" value="F:glycosyltransferase activity"/>
    <property type="evidence" value="ECO:0007669"/>
    <property type="project" value="UniProtKB-UniRule"/>
</dbReference>
<keyword evidence="3 8" id="KW-0328">Glycosyltransferase</keyword>
<organism evidence="9 10">
    <name type="scientific">Caenorhabditis angaria</name>
    <dbReference type="NCBI Taxonomy" id="860376"/>
    <lineage>
        <taxon>Eukaryota</taxon>
        <taxon>Metazoa</taxon>
        <taxon>Ecdysozoa</taxon>
        <taxon>Nematoda</taxon>
        <taxon>Chromadorea</taxon>
        <taxon>Rhabditida</taxon>
        <taxon>Rhabditina</taxon>
        <taxon>Rhabditomorpha</taxon>
        <taxon>Rhabditoidea</taxon>
        <taxon>Rhabditidae</taxon>
        <taxon>Peloderinae</taxon>
        <taxon>Caenorhabditis</taxon>
    </lineage>
</organism>
<comment type="caution">
    <text evidence="9">The sequence shown here is derived from an EMBL/GenBank/DDBJ whole genome shotgun (WGS) entry which is preliminary data.</text>
</comment>
<name>A0A9P1IYE5_9PELO</name>
<keyword evidence="4 8" id="KW-0808">Transferase</keyword>
<evidence type="ECO:0000256" key="6">
    <source>
        <dbReference type="ARBA" id="ARBA00022989"/>
    </source>
</evidence>
<dbReference type="InterPro" id="IPR052012">
    <property type="entry name" value="GTase_92"/>
</dbReference>
<evidence type="ECO:0000256" key="3">
    <source>
        <dbReference type="ARBA" id="ARBA00022676"/>
    </source>
</evidence>
<dbReference type="PANTHER" id="PTHR21645:SF17">
    <property type="entry name" value="GLYCOSYLTRANSFERASE FAMILY 92 PROTEIN-RELATED"/>
    <property type="match status" value="1"/>
</dbReference>
<protein>
    <recommendedName>
        <fullName evidence="8">Glycosyltransferase family 92 protein</fullName>
        <ecNumber evidence="8">2.4.1.-</ecNumber>
    </recommendedName>
</protein>
<accession>A0A9P1IYE5</accession>
<evidence type="ECO:0000256" key="8">
    <source>
        <dbReference type="RuleBase" id="RU366017"/>
    </source>
</evidence>
<dbReference type="OrthoDB" id="2526284at2759"/>
<dbReference type="Proteomes" id="UP001152747">
    <property type="component" value="Unassembled WGS sequence"/>
</dbReference>
<dbReference type="EC" id="2.4.1.-" evidence="8"/>
<dbReference type="Pfam" id="PF01697">
    <property type="entry name" value="Glyco_transf_92"/>
    <property type="match status" value="1"/>
</dbReference>
<dbReference type="EMBL" id="CANHGI010000005">
    <property type="protein sequence ID" value="CAI5452986.1"/>
    <property type="molecule type" value="Genomic_DNA"/>
</dbReference>
<evidence type="ECO:0000313" key="9">
    <source>
        <dbReference type="EMBL" id="CAI5452986.1"/>
    </source>
</evidence>
<comment type="subcellular location">
    <subcellularLocation>
        <location evidence="1">Membrane</location>
        <topology evidence="1">Single-pass membrane protein</topology>
    </subcellularLocation>
</comment>
<keyword evidence="10" id="KW-1185">Reference proteome</keyword>
<evidence type="ECO:0000256" key="5">
    <source>
        <dbReference type="ARBA" id="ARBA00022692"/>
    </source>
</evidence>
<dbReference type="GO" id="GO:0016020">
    <property type="term" value="C:membrane"/>
    <property type="evidence" value="ECO:0007669"/>
    <property type="project" value="UniProtKB-SubCell"/>
</dbReference>
<evidence type="ECO:0000256" key="2">
    <source>
        <dbReference type="ARBA" id="ARBA00007647"/>
    </source>
</evidence>
<evidence type="ECO:0000256" key="7">
    <source>
        <dbReference type="ARBA" id="ARBA00023136"/>
    </source>
</evidence>
<reference evidence="9" key="1">
    <citation type="submission" date="2022-11" db="EMBL/GenBank/DDBJ databases">
        <authorList>
            <person name="Kikuchi T."/>
        </authorList>
    </citation>
    <scope>NUCLEOTIDE SEQUENCE</scope>
    <source>
        <strain evidence="9">PS1010</strain>
    </source>
</reference>
<keyword evidence="5" id="KW-0812">Transmembrane</keyword>
<dbReference type="PANTHER" id="PTHR21645">
    <property type="entry name" value="GLYCOSYLTRANSFERASE FAMILY 92 PROTEIN"/>
    <property type="match status" value="1"/>
</dbReference>
<evidence type="ECO:0000256" key="4">
    <source>
        <dbReference type="ARBA" id="ARBA00022679"/>
    </source>
</evidence>
<proteinExistence type="inferred from homology"/>
<evidence type="ECO:0000256" key="1">
    <source>
        <dbReference type="ARBA" id="ARBA00004167"/>
    </source>
</evidence>
<evidence type="ECO:0000313" key="10">
    <source>
        <dbReference type="Proteomes" id="UP001152747"/>
    </source>
</evidence>
<gene>
    <name evidence="9" type="ORF">CAMP_LOCUS15623</name>
</gene>
<comment type="similarity">
    <text evidence="2 8">Belongs to the glycosyltransferase 92 family.</text>
</comment>
<keyword evidence="6" id="KW-1133">Transmembrane helix</keyword>
<dbReference type="InterPro" id="IPR008166">
    <property type="entry name" value="Glyco_transf_92"/>
</dbReference>
<dbReference type="AlphaFoldDB" id="A0A9P1IYE5"/>